<dbReference type="InterPro" id="IPR037041">
    <property type="entry name" value="Trigger_fac_C_sf"/>
</dbReference>
<dbReference type="GeneID" id="66608763"/>
<dbReference type="NCBIfam" id="NF045756">
    <property type="entry name" value="MPN555"/>
    <property type="match status" value="1"/>
</dbReference>
<proteinExistence type="predicted"/>
<reference evidence="1 2" key="1">
    <citation type="journal article" date="2010" name="Appl. Environ. Microbiol.">
        <title>Targeted chromosomal knockouts in Mycoplasma pneumoniae.</title>
        <authorList>
            <person name="Krishnakumar R."/>
            <person name="Assad-Garcia N."/>
            <person name="Benders G.A."/>
            <person name="Phan Q."/>
            <person name="Montague M.G."/>
            <person name="Glass J.I."/>
        </authorList>
    </citation>
    <scope>NUCLEOTIDE SEQUENCE [LARGE SCALE GENOMIC DNA]</scope>
    <source>
        <strain evidence="2">ATCC 15531 / DSM 22911 / NBRC 14401 / NCTC 10119 / FH</strain>
    </source>
</reference>
<dbReference type="InterPro" id="IPR027304">
    <property type="entry name" value="Trigger_fact/SurA_dom_sf"/>
</dbReference>
<dbReference type="InterPro" id="IPR054820">
    <property type="entry name" value="MPN555-like"/>
</dbReference>
<dbReference type="STRING" id="722438.F539_03140"/>
<dbReference type="SUPFAM" id="SSF109998">
    <property type="entry name" value="Triger factor/SurA peptide-binding domain-like"/>
    <property type="match status" value="1"/>
</dbReference>
<dbReference type="RefSeq" id="WP_014325598.1">
    <property type="nucleotide sequence ID" value="NZ_CP010546.1"/>
</dbReference>
<gene>
    <name evidence="1" type="ordered locus">MPNE_0653</name>
</gene>
<organism evidence="1 2">
    <name type="scientific">Mycoplasmoides pneumoniae (strain ATCC 15531 / DSM 23978 / CIP 103766 / NBRC 14401 / NCTC 10119 / FH)</name>
    <name type="common">Mycoplasma pneumoniae</name>
    <dbReference type="NCBI Taxonomy" id="722438"/>
    <lineage>
        <taxon>Bacteria</taxon>
        <taxon>Bacillati</taxon>
        <taxon>Mycoplasmatota</taxon>
        <taxon>Mycoplasmoidales</taxon>
        <taxon>Mycoplasmoidaceae</taxon>
        <taxon>Mycoplasmoides</taxon>
    </lineage>
</organism>
<dbReference type="KEGG" id="mpj:MPNE_0653"/>
<dbReference type="EMBL" id="CP002077">
    <property type="protein sequence ID" value="ADK86691.1"/>
    <property type="molecule type" value="Genomic_DNA"/>
</dbReference>
<dbReference type="HOGENOM" id="CLU_110277_0_0_14"/>
<dbReference type="Proteomes" id="UP000007756">
    <property type="component" value="Chromosome"/>
</dbReference>
<accession>A0A0H3DN93</accession>
<dbReference type="Gene3D" id="1.10.3120.10">
    <property type="entry name" value="Trigger factor, C-terminal domain"/>
    <property type="match status" value="1"/>
</dbReference>
<sequence>MATNLKSTAKLVKPIQYDKVIEVERIFADPAFIEQHRQRILASFKDAKESALYHELTHIVIKDNLFSCAMNAIVGYFEFNIDEAELKNVMEGLKRDVIQGAEDNTVQAIAEKIIKKALVFNHLQKEWKVEITDEVVKNVISLYYEKTNQSVREYLDDKQKFEGVRTALLEERMVLETINHFKFHFNLTGQLPN</sequence>
<evidence type="ECO:0000313" key="2">
    <source>
        <dbReference type="Proteomes" id="UP000007756"/>
    </source>
</evidence>
<dbReference type="AlphaFoldDB" id="A0A0H3DN93"/>
<dbReference type="PATRIC" id="fig|722438.3.peg.630"/>
<evidence type="ECO:0000313" key="1">
    <source>
        <dbReference type="EMBL" id="ADK86691.1"/>
    </source>
</evidence>
<dbReference type="eggNOG" id="ENOG503466U">
    <property type="taxonomic scope" value="Bacteria"/>
</dbReference>
<name>A0A0H3DN93_MYCPB</name>
<dbReference type="GO" id="GO:0006457">
    <property type="term" value="P:protein folding"/>
    <property type="evidence" value="ECO:0007669"/>
    <property type="project" value="InterPro"/>
</dbReference>
<protein>
    <submittedName>
        <fullName evidence="1">Uncharacterized protein</fullName>
    </submittedName>
</protein>
<dbReference type="GO" id="GO:0015031">
    <property type="term" value="P:protein transport"/>
    <property type="evidence" value="ECO:0007669"/>
    <property type="project" value="InterPro"/>
</dbReference>
<dbReference type="PaxDb" id="722438-MPNE_0653"/>